<dbReference type="RefSeq" id="WP_144750306.1">
    <property type="nucleotide sequence ID" value="NZ_VMNW02000019.1"/>
</dbReference>
<evidence type="ECO:0000256" key="1">
    <source>
        <dbReference type="SAM" id="MobiDB-lite"/>
    </source>
</evidence>
<sequence>MQFSEKYDIRRQQADDWLDIRLSSDTNLAIDPFLIWESGDDSFWGSAHDHLINFFDMVFQLVKSAGGDEDHPNWKKAADLLIFPEPAEFCLGVAEASPLGSGSNKGLQQDMLQGIKAASDVGLSQIAHMEAIALFQGGIGMDRIGDTVCNVLKTYFIEYTKQVCVRHSIPTRRQLVRNATWSSEYAQWVNQYHDLPVNKVTYMRQGRFREKEIPILLTPDRFVRDIPFVSANDHWNWSWVNMASELRRDFNFDIARRVARKDKARMARLHPDSVVLYLRELEDSPKEPYPVSEDPKMLVNQKDYGIQMMDLISKPFIPESRDQFEKFVNSIAYWYQHGIEHQDSWYLLWDKARGRNERAAQVLFRNVAVNYCRAANVDLTGEANAGQGPVDFKFSAGWGSRALIEVKLVRSSKFWDGILAQQPRYQLAEGVEYGVFLAIAYTDEELAIKGKLDRAAEISSRRHGVKIHPILVDARKKESASNLRDRDAARELHGGDRKNFRKSDDAD</sequence>
<reference evidence="2" key="1">
    <citation type="submission" date="2019-09" db="EMBL/GenBank/DDBJ databases">
        <authorList>
            <person name="Teo W.F.A."/>
            <person name="Duangmal K."/>
        </authorList>
    </citation>
    <scope>NUCLEOTIDE SEQUENCE [LARGE SCALE GENOMIC DNA]</scope>
    <source>
        <strain evidence="2">K81G1</strain>
    </source>
</reference>
<dbReference type="Proteomes" id="UP000319769">
    <property type="component" value="Unassembled WGS sequence"/>
</dbReference>
<evidence type="ECO:0000313" key="3">
    <source>
        <dbReference type="Proteomes" id="UP000319769"/>
    </source>
</evidence>
<name>A0A5N0V6R0_9PSEU</name>
<proteinExistence type="predicted"/>
<dbReference type="AlphaFoldDB" id="A0A5N0V6R0"/>
<gene>
    <name evidence="2" type="ORF">FPZ12_015760</name>
</gene>
<feature type="region of interest" description="Disordered" evidence="1">
    <location>
        <begin position="482"/>
        <end position="507"/>
    </location>
</feature>
<organism evidence="2 3">
    <name type="scientific">Amycolatopsis acidicola</name>
    <dbReference type="NCBI Taxonomy" id="2596893"/>
    <lineage>
        <taxon>Bacteria</taxon>
        <taxon>Bacillati</taxon>
        <taxon>Actinomycetota</taxon>
        <taxon>Actinomycetes</taxon>
        <taxon>Pseudonocardiales</taxon>
        <taxon>Pseudonocardiaceae</taxon>
        <taxon>Amycolatopsis</taxon>
    </lineage>
</organism>
<dbReference type="EMBL" id="VMNW02000019">
    <property type="protein sequence ID" value="KAA9160873.1"/>
    <property type="molecule type" value="Genomic_DNA"/>
</dbReference>
<dbReference type="OrthoDB" id="6691177at2"/>
<comment type="caution">
    <text evidence="2">The sequence shown here is derived from an EMBL/GenBank/DDBJ whole genome shotgun (WGS) entry which is preliminary data.</text>
</comment>
<protein>
    <submittedName>
        <fullName evidence="2">Uncharacterized protein</fullName>
    </submittedName>
</protein>
<keyword evidence="3" id="KW-1185">Reference proteome</keyword>
<evidence type="ECO:0000313" key="2">
    <source>
        <dbReference type="EMBL" id="KAA9160873.1"/>
    </source>
</evidence>
<accession>A0A5N0V6R0</accession>